<organism evidence="2 3">
    <name type="scientific">Orchesella dallaii</name>
    <dbReference type="NCBI Taxonomy" id="48710"/>
    <lineage>
        <taxon>Eukaryota</taxon>
        <taxon>Metazoa</taxon>
        <taxon>Ecdysozoa</taxon>
        <taxon>Arthropoda</taxon>
        <taxon>Hexapoda</taxon>
        <taxon>Collembola</taxon>
        <taxon>Entomobryomorpha</taxon>
        <taxon>Entomobryoidea</taxon>
        <taxon>Orchesellidae</taxon>
        <taxon>Orchesellinae</taxon>
        <taxon>Orchesella</taxon>
    </lineage>
</organism>
<feature type="region of interest" description="Disordered" evidence="1">
    <location>
        <begin position="1"/>
        <end position="32"/>
    </location>
</feature>
<comment type="caution">
    <text evidence="2">The sequence shown here is derived from an EMBL/GenBank/DDBJ whole genome shotgun (WGS) entry which is preliminary data.</text>
</comment>
<feature type="compositionally biased region" description="Basic and acidic residues" evidence="1">
    <location>
        <begin position="209"/>
        <end position="226"/>
    </location>
</feature>
<evidence type="ECO:0000313" key="2">
    <source>
        <dbReference type="EMBL" id="CAL8126292.1"/>
    </source>
</evidence>
<dbReference type="Proteomes" id="UP001642540">
    <property type="component" value="Unassembled WGS sequence"/>
</dbReference>
<dbReference type="EMBL" id="CAXLJM020000072">
    <property type="protein sequence ID" value="CAL8126292.1"/>
    <property type="molecule type" value="Genomic_DNA"/>
</dbReference>
<reference evidence="2 3" key="1">
    <citation type="submission" date="2024-08" db="EMBL/GenBank/DDBJ databases">
        <authorList>
            <person name="Cucini C."/>
            <person name="Frati F."/>
        </authorList>
    </citation>
    <scope>NUCLEOTIDE SEQUENCE [LARGE SCALE GENOMIC DNA]</scope>
</reference>
<proteinExistence type="predicted"/>
<name>A0ABP1RDI9_9HEXA</name>
<evidence type="ECO:0000313" key="3">
    <source>
        <dbReference type="Proteomes" id="UP001642540"/>
    </source>
</evidence>
<protein>
    <submittedName>
        <fullName evidence="2">Uncharacterized protein</fullName>
    </submittedName>
</protein>
<feature type="region of interest" description="Disordered" evidence="1">
    <location>
        <begin position="183"/>
        <end position="237"/>
    </location>
</feature>
<keyword evidence="3" id="KW-1185">Reference proteome</keyword>
<sequence>MVTSPRGAAAPNHRAIANPRRTLPAPTNNGVRQNIVRAPNSAISAVASGAQILARAQGPPPSFSASAASGSDRQARIQQAVNTRNQFWNNGMITNMASSPRPTLPPRSTPSATDRDRYLASALQYSFDNYDDEDDDDDDDIDVSSISFRVQNSFNLTGRRYDGYGPVMMNPYDQLTYETPGTAEQARTQNQRADTTEGAVGGAGVNEPKPGDTGKEPQPKEVKPEPEPEEELPPTFRWVHIEIVDGPNYNNQS</sequence>
<accession>A0ABP1RDI9</accession>
<evidence type="ECO:0000256" key="1">
    <source>
        <dbReference type="SAM" id="MobiDB-lite"/>
    </source>
</evidence>
<feature type="region of interest" description="Disordered" evidence="1">
    <location>
        <begin position="93"/>
        <end position="115"/>
    </location>
</feature>
<gene>
    <name evidence="2" type="ORF">ODALV1_LOCUS21334</name>
</gene>